<dbReference type="InterPro" id="IPR008949">
    <property type="entry name" value="Isoprenoid_synthase_dom_sf"/>
</dbReference>
<sequence>MNDFLRIPYTLIRPLYRRTSFHRSVIDEVGDERLQQAYARCRQITRKHAKTFYMATRFLPNHKQRGIFAIYSLCRYVDDLVDEAEDLVENHQLSRGDIERRLDAWKQKLRDTYDGKSFDNPILIAFSDVLRRHHIPIELPFELMDGVCMDLFKNRYASFDELYDYSFKVASIVGLMTTRVFGYRSNEALGYAVDLGIAMQLTNILRDVGEDLKKDRIYLPQDELKKFGVSESDLFNHQLTEAVRALLSYQIERARRYYERSDKGIVMLSEDSRLPVYLAHYNYSRILNKIEENNYNVFDFRAYLNTTEKLFIIPQLFYRTAMSSS</sequence>
<name>A0A521E5Q9_9BACT</name>
<dbReference type="GO" id="GO:0016117">
    <property type="term" value="P:carotenoid biosynthetic process"/>
    <property type="evidence" value="ECO:0007669"/>
    <property type="project" value="UniProtKB-ARBA"/>
</dbReference>
<dbReference type="OrthoDB" id="9787280at2"/>
<dbReference type="Proteomes" id="UP000317593">
    <property type="component" value="Unassembled WGS sequence"/>
</dbReference>
<evidence type="ECO:0000313" key="3">
    <source>
        <dbReference type="Proteomes" id="UP000317593"/>
    </source>
</evidence>
<dbReference type="InterPro" id="IPR033904">
    <property type="entry name" value="Trans_IPPS_HH"/>
</dbReference>
<dbReference type="PROSITE" id="PS01045">
    <property type="entry name" value="SQUALEN_PHYTOEN_SYN_2"/>
    <property type="match status" value="1"/>
</dbReference>
<dbReference type="InterPro" id="IPR019845">
    <property type="entry name" value="Squalene/phytoene_synthase_CS"/>
</dbReference>
<dbReference type="Gene3D" id="1.10.600.10">
    <property type="entry name" value="Farnesyl Diphosphate Synthase"/>
    <property type="match status" value="1"/>
</dbReference>
<dbReference type="PANTHER" id="PTHR31480">
    <property type="entry name" value="BIFUNCTIONAL LYCOPENE CYCLASE/PHYTOENE SYNTHASE"/>
    <property type="match status" value="1"/>
</dbReference>
<evidence type="ECO:0000256" key="1">
    <source>
        <dbReference type="ARBA" id="ARBA00022679"/>
    </source>
</evidence>
<dbReference type="GO" id="GO:0051996">
    <property type="term" value="F:squalene synthase [NAD(P)H] activity"/>
    <property type="evidence" value="ECO:0007669"/>
    <property type="project" value="InterPro"/>
</dbReference>
<dbReference type="SFLD" id="SFLDG01018">
    <property type="entry name" value="Squalene/Phytoene_Synthase_Lik"/>
    <property type="match status" value="1"/>
</dbReference>
<dbReference type="InterPro" id="IPR044843">
    <property type="entry name" value="Trans_IPPS_bact-type"/>
</dbReference>
<gene>
    <name evidence="2" type="ORF">SAMN06265218_113103</name>
</gene>
<dbReference type="InterPro" id="IPR002060">
    <property type="entry name" value="Squ/phyt_synthse"/>
</dbReference>
<keyword evidence="3" id="KW-1185">Reference proteome</keyword>
<evidence type="ECO:0000313" key="2">
    <source>
        <dbReference type="EMBL" id="SMO79284.1"/>
    </source>
</evidence>
<organism evidence="2 3">
    <name type="scientific">Fodinibius sediminis</name>
    <dbReference type="NCBI Taxonomy" id="1214077"/>
    <lineage>
        <taxon>Bacteria</taxon>
        <taxon>Pseudomonadati</taxon>
        <taxon>Balneolota</taxon>
        <taxon>Balneolia</taxon>
        <taxon>Balneolales</taxon>
        <taxon>Balneolaceae</taxon>
        <taxon>Fodinibius</taxon>
    </lineage>
</organism>
<dbReference type="SFLD" id="SFLDG01212">
    <property type="entry name" value="Phytoene_synthase_like"/>
    <property type="match status" value="1"/>
</dbReference>
<dbReference type="RefSeq" id="WP_142715294.1">
    <property type="nucleotide sequence ID" value="NZ_FXTH01000013.1"/>
</dbReference>
<keyword evidence="1" id="KW-0808">Transferase</keyword>
<dbReference type="GO" id="GO:0004311">
    <property type="term" value="F:geranylgeranyl diphosphate synthase activity"/>
    <property type="evidence" value="ECO:0007669"/>
    <property type="project" value="InterPro"/>
</dbReference>
<dbReference type="EMBL" id="FXTH01000013">
    <property type="protein sequence ID" value="SMO79284.1"/>
    <property type="molecule type" value="Genomic_DNA"/>
</dbReference>
<dbReference type="Pfam" id="PF00494">
    <property type="entry name" value="SQS_PSY"/>
    <property type="match status" value="1"/>
</dbReference>
<dbReference type="CDD" id="cd00683">
    <property type="entry name" value="Trans_IPPS_HH"/>
    <property type="match status" value="1"/>
</dbReference>
<dbReference type="AlphaFoldDB" id="A0A521E5Q9"/>
<dbReference type="SUPFAM" id="SSF48576">
    <property type="entry name" value="Terpenoid synthases"/>
    <property type="match status" value="1"/>
</dbReference>
<dbReference type="SFLD" id="SFLDS00005">
    <property type="entry name" value="Isoprenoid_Synthase_Type_I"/>
    <property type="match status" value="1"/>
</dbReference>
<accession>A0A521E5Q9</accession>
<reference evidence="2 3" key="1">
    <citation type="submission" date="2017-05" db="EMBL/GenBank/DDBJ databases">
        <authorList>
            <person name="Varghese N."/>
            <person name="Submissions S."/>
        </authorList>
    </citation>
    <scope>NUCLEOTIDE SEQUENCE [LARGE SCALE GENOMIC DNA]</scope>
    <source>
        <strain evidence="2 3">DSM 21194</strain>
    </source>
</reference>
<proteinExistence type="predicted"/>
<protein>
    <submittedName>
        <fullName evidence="2">Phytoene synthase</fullName>
    </submittedName>
</protein>